<keyword evidence="4 5" id="KW-0143">Chaperone</keyword>
<dbReference type="PANTHER" id="PTHR33692:SF1">
    <property type="entry name" value="RIBOSOME MATURATION FACTOR RIMM"/>
    <property type="match status" value="1"/>
</dbReference>
<comment type="subunit">
    <text evidence="5">Binds ribosomal protein uS19.</text>
</comment>
<evidence type="ECO:0000256" key="2">
    <source>
        <dbReference type="ARBA" id="ARBA00022517"/>
    </source>
</evidence>
<evidence type="ECO:0000256" key="1">
    <source>
        <dbReference type="ARBA" id="ARBA00022490"/>
    </source>
</evidence>
<dbReference type="GO" id="GO:0005737">
    <property type="term" value="C:cytoplasm"/>
    <property type="evidence" value="ECO:0007669"/>
    <property type="project" value="UniProtKB-SubCell"/>
</dbReference>
<protein>
    <recommendedName>
        <fullName evidence="5">Ribosome maturation factor RimM</fullName>
    </recommendedName>
</protein>
<evidence type="ECO:0000256" key="3">
    <source>
        <dbReference type="ARBA" id="ARBA00022552"/>
    </source>
</evidence>
<name>A0A8J3ERF4_9PROT</name>
<dbReference type="Gene3D" id="2.40.30.60">
    <property type="entry name" value="RimM"/>
    <property type="match status" value="1"/>
</dbReference>
<evidence type="ECO:0000256" key="5">
    <source>
        <dbReference type="HAMAP-Rule" id="MF_00014"/>
    </source>
</evidence>
<comment type="domain">
    <text evidence="5">The PRC barrel domain binds ribosomal protein uS19.</text>
</comment>
<keyword evidence="1 5" id="KW-0963">Cytoplasm</keyword>
<keyword evidence="2 5" id="KW-0690">Ribosome biogenesis</keyword>
<keyword evidence="3 5" id="KW-0698">rRNA processing</keyword>
<comment type="caution">
    <text evidence="8">The sequence shown here is derived from an EMBL/GenBank/DDBJ whole genome shotgun (WGS) entry which is preliminary data.</text>
</comment>
<dbReference type="InterPro" id="IPR002676">
    <property type="entry name" value="RimM_N"/>
</dbReference>
<dbReference type="Pfam" id="PF24986">
    <property type="entry name" value="PRC_RimM"/>
    <property type="match status" value="1"/>
</dbReference>
<dbReference type="InterPro" id="IPR011961">
    <property type="entry name" value="RimM"/>
</dbReference>
<comment type="similarity">
    <text evidence="5">Belongs to the RimM family.</text>
</comment>
<sequence length="191" mass="20427">MPGSHKLPGRAIMADRKMICVGTFAGAHGVRGEAKLRAFTEVPVDAVGYGPVSTEDGRRFTLKLVREAKPGLLVVRCPEIADREAAQALGGTKLFVPRDCLPPPDEDEFYYEDLVGLAAFTSDGSSFGRVKAVVNYGACDLLELMNVPGEKTAVLIPFTKEAVPQIDFAGGRITIDPPVYEDADGEDEAAT</sequence>
<dbReference type="SUPFAM" id="SSF50346">
    <property type="entry name" value="PRC-barrel domain"/>
    <property type="match status" value="1"/>
</dbReference>
<dbReference type="SUPFAM" id="SSF50447">
    <property type="entry name" value="Translation proteins"/>
    <property type="match status" value="1"/>
</dbReference>
<proteinExistence type="inferred from homology"/>
<feature type="domain" description="Ribosome maturation factor RimM PRC barrel" evidence="7">
    <location>
        <begin position="112"/>
        <end position="178"/>
    </location>
</feature>
<organism evidence="8 9">
    <name type="scientific">Aquisalinus luteolus</name>
    <dbReference type="NCBI Taxonomy" id="1566827"/>
    <lineage>
        <taxon>Bacteria</taxon>
        <taxon>Pseudomonadati</taxon>
        <taxon>Pseudomonadota</taxon>
        <taxon>Alphaproteobacteria</taxon>
        <taxon>Parvularculales</taxon>
        <taxon>Parvularculaceae</taxon>
        <taxon>Aquisalinus</taxon>
    </lineage>
</organism>
<evidence type="ECO:0000313" key="9">
    <source>
        <dbReference type="Proteomes" id="UP000621856"/>
    </source>
</evidence>
<dbReference type="GO" id="GO:0043022">
    <property type="term" value="F:ribosome binding"/>
    <property type="evidence" value="ECO:0007669"/>
    <property type="project" value="InterPro"/>
</dbReference>
<dbReference type="InterPro" id="IPR036976">
    <property type="entry name" value="RimM_N_sf"/>
</dbReference>
<dbReference type="InterPro" id="IPR056792">
    <property type="entry name" value="PRC_RimM"/>
</dbReference>
<gene>
    <name evidence="5 8" type="primary">rimM</name>
    <name evidence="8" type="ORF">GCM10011355_18190</name>
</gene>
<dbReference type="GO" id="GO:0006364">
    <property type="term" value="P:rRNA processing"/>
    <property type="evidence" value="ECO:0007669"/>
    <property type="project" value="UniProtKB-UniRule"/>
</dbReference>
<dbReference type="InterPro" id="IPR011033">
    <property type="entry name" value="PRC_barrel-like_sf"/>
</dbReference>
<accession>A0A8J3ERF4</accession>
<dbReference type="HAMAP" id="MF_00014">
    <property type="entry name" value="Ribosome_mat_RimM"/>
    <property type="match status" value="1"/>
</dbReference>
<comment type="function">
    <text evidence="5">An accessory protein needed during the final step in the assembly of 30S ribosomal subunit, possibly for assembly of the head region. Essential for efficient processing of 16S rRNA. May be needed both before and after RbfA during the maturation of 16S rRNA. It has affinity for free ribosomal 30S subunits but not for 70S ribosomes.</text>
</comment>
<reference evidence="8" key="1">
    <citation type="journal article" date="2014" name="Int. J. Syst. Evol. Microbiol.">
        <title>Complete genome sequence of Corynebacterium casei LMG S-19264T (=DSM 44701T), isolated from a smear-ripened cheese.</title>
        <authorList>
            <consortium name="US DOE Joint Genome Institute (JGI-PGF)"/>
            <person name="Walter F."/>
            <person name="Albersmeier A."/>
            <person name="Kalinowski J."/>
            <person name="Ruckert C."/>
        </authorList>
    </citation>
    <scope>NUCLEOTIDE SEQUENCE</scope>
    <source>
        <strain evidence="8">CGMCC 1.14984</strain>
    </source>
</reference>
<dbReference type="Pfam" id="PF01782">
    <property type="entry name" value="RimM"/>
    <property type="match status" value="1"/>
</dbReference>
<dbReference type="EMBL" id="BMGZ01000002">
    <property type="protein sequence ID" value="GGH97304.1"/>
    <property type="molecule type" value="Genomic_DNA"/>
</dbReference>
<dbReference type="AlphaFoldDB" id="A0A8J3ERF4"/>
<feature type="domain" description="RimM N-terminal" evidence="6">
    <location>
        <begin position="20"/>
        <end position="99"/>
    </location>
</feature>
<dbReference type="InterPro" id="IPR009000">
    <property type="entry name" value="Transl_B-barrel_sf"/>
</dbReference>
<dbReference type="Gene3D" id="2.30.30.240">
    <property type="entry name" value="PRC-barrel domain"/>
    <property type="match status" value="1"/>
</dbReference>
<dbReference type="Proteomes" id="UP000621856">
    <property type="component" value="Unassembled WGS sequence"/>
</dbReference>
<evidence type="ECO:0000256" key="4">
    <source>
        <dbReference type="ARBA" id="ARBA00023186"/>
    </source>
</evidence>
<dbReference type="NCBIfam" id="TIGR02273">
    <property type="entry name" value="16S_RimM"/>
    <property type="match status" value="1"/>
</dbReference>
<evidence type="ECO:0000259" key="7">
    <source>
        <dbReference type="Pfam" id="PF24986"/>
    </source>
</evidence>
<reference evidence="8" key="2">
    <citation type="submission" date="2020-09" db="EMBL/GenBank/DDBJ databases">
        <authorList>
            <person name="Sun Q."/>
            <person name="Zhou Y."/>
        </authorList>
    </citation>
    <scope>NUCLEOTIDE SEQUENCE</scope>
    <source>
        <strain evidence="8">CGMCC 1.14984</strain>
    </source>
</reference>
<dbReference type="GO" id="GO:0005840">
    <property type="term" value="C:ribosome"/>
    <property type="evidence" value="ECO:0007669"/>
    <property type="project" value="InterPro"/>
</dbReference>
<comment type="subcellular location">
    <subcellularLocation>
        <location evidence="5">Cytoplasm</location>
    </subcellularLocation>
</comment>
<evidence type="ECO:0000259" key="6">
    <source>
        <dbReference type="Pfam" id="PF01782"/>
    </source>
</evidence>
<dbReference type="GO" id="GO:0042274">
    <property type="term" value="P:ribosomal small subunit biogenesis"/>
    <property type="evidence" value="ECO:0007669"/>
    <property type="project" value="UniProtKB-UniRule"/>
</dbReference>
<dbReference type="PANTHER" id="PTHR33692">
    <property type="entry name" value="RIBOSOME MATURATION FACTOR RIMM"/>
    <property type="match status" value="1"/>
</dbReference>
<evidence type="ECO:0000313" key="8">
    <source>
        <dbReference type="EMBL" id="GGH97304.1"/>
    </source>
</evidence>